<gene>
    <name evidence="2" type="ORF">N801_10095</name>
</gene>
<proteinExistence type="predicted"/>
<dbReference type="Proteomes" id="UP000030013">
    <property type="component" value="Unassembled WGS sequence"/>
</dbReference>
<dbReference type="EMBL" id="AVPL01000027">
    <property type="protein sequence ID" value="KGN40932.1"/>
    <property type="molecule type" value="Genomic_DNA"/>
</dbReference>
<evidence type="ECO:0000313" key="2">
    <source>
        <dbReference type="EMBL" id="KGN40932.1"/>
    </source>
</evidence>
<comment type="caution">
    <text evidence="2">The sequence shown here is derived from an EMBL/GenBank/DDBJ whole genome shotgun (WGS) entry which is preliminary data.</text>
</comment>
<accession>A0A0A0JXY5</accession>
<name>A0A0A0JXY5_9MICO</name>
<evidence type="ECO:0000256" key="1">
    <source>
        <dbReference type="SAM" id="MobiDB-lite"/>
    </source>
</evidence>
<dbReference type="RefSeq" id="WP_035937618.1">
    <property type="nucleotide sequence ID" value="NZ_AVPL01000027.1"/>
</dbReference>
<organism evidence="2 3">
    <name type="scientific">Knoellia aerolata DSM 18566</name>
    <dbReference type="NCBI Taxonomy" id="1385519"/>
    <lineage>
        <taxon>Bacteria</taxon>
        <taxon>Bacillati</taxon>
        <taxon>Actinomycetota</taxon>
        <taxon>Actinomycetes</taxon>
        <taxon>Micrococcales</taxon>
        <taxon>Intrasporangiaceae</taxon>
        <taxon>Knoellia</taxon>
    </lineage>
</organism>
<dbReference type="OrthoDB" id="128043at2"/>
<dbReference type="STRING" id="1385519.N801_10095"/>
<dbReference type="AlphaFoldDB" id="A0A0A0JXY5"/>
<feature type="region of interest" description="Disordered" evidence="1">
    <location>
        <begin position="33"/>
        <end position="64"/>
    </location>
</feature>
<keyword evidence="3" id="KW-1185">Reference proteome</keyword>
<sequence>MSTPVRVVAFLAALAAVFGITLAAGRVIGPVGSASASASDDRHGHAGEPQPEPEPTRAGSLPRGLQVSQDGYALRLDPDAFAAAPRGELELVIEGPDGKPVTEFTTQHEKELHLIVVRRDFSGFRHVHPTRADDGTWSTPLDLAPGAWRVFADMAPAGAEPMTLGADLFVHGSYTPMTAPQKDVRTATVDGYTVTLEGDLVPGTDSDVTLSVSRDGAPVTDLQPYLGAYGHLVALRGGDLAYLHVHPEGEPGDGSTAPGPDITFGTSVPTSGTYRLFLDFRHGGVVRTAAFTVTAGTPLEPWKEDRFQ</sequence>
<evidence type="ECO:0008006" key="4">
    <source>
        <dbReference type="Google" id="ProtNLM"/>
    </source>
</evidence>
<protein>
    <recommendedName>
        <fullName evidence="4">Heavy metal-binding domain-containing protein</fullName>
    </recommendedName>
</protein>
<reference evidence="2 3" key="1">
    <citation type="submission" date="2013-08" db="EMBL/GenBank/DDBJ databases">
        <title>The genome sequence of Knoellia aerolata.</title>
        <authorList>
            <person name="Zhu W."/>
            <person name="Wang G."/>
        </authorList>
    </citation>
    <scope>NUCLEOTIDE SEQUENCE [LARGE SCALE GENOMIC DNA]</scope>
    <source>
        <strain evidence="2 3">DSM 18566</strain>
    </source>
</reference>
<evidence type="ECO:0000313" key="3">
    <source>
        <dbReference type="Proteomes" id="UP000030013"/>
    </source>
</evidence>
<dbReference type="eggNOG" id="COG2372">
    <property type="taxonomic scope" value="Bacteria"/>
</dbReference>